<name>D0MEH9_RHOM4</name>
<dbReference type="OrthoDB" id="9793489at2"/>
<evidence type="ECO:0000313" key="2">
    <source>
        <dbReference type="Proteomes" id="UP000002221"/>
    </source>
</evidence>
<protein>
    <submittedName>
        <fullName evidence="1">Uncharacterized protein</fullName>
    </submittedName>
</protein>
<sequence length="584" mass="65656">MSRTTLIRWQLVVLVLLALLVGLRACQRRAHPAGEVVVFADMAPGALYHRVLVVARPVRLVLEGVGARSGEGQEAAPAAYGWLLRTADRHVVWQMQPPPGTESLRFRVRDTLRLAPGRYEVFFTTQGDVPRRTGFWAWLSPEAPWARSRRDWTLRFRVLDDVAALRLEDDRPLPPGGPALLWTAAPMPSAMARMALLEVQAPTRVRLYAVGEFDPEPADYGWIELLPEGRRVWEMTYAQTRPAGGWRGNRQVLDTLTLAPGLYRAWFQTDDAHAFGNWRFNPPLDPAAWGLTLWRMHPEDTSVALFDPWEQLQPVLQLTAVGNDENRRADFVAADSVSVLLYALGELGTRNRRYDYAWLTDSTGVVVWEMRRARSVPAGGHPNNRLEIAALVLGPGRYTLHYRTDDSHAYGDWRNGQPEHPERWGVTLFVLAPGLEALQVATEAAPSASESPPTTTVAPLPAGRVLVDLTRVGNNEHRVQAFTLDRPTRLRIRAVGELSISGRYDYGWIERTGTGEVVWEMTWEHTRPAGGDARNRLADTTLTLPPGSYTAHFRTDFSHAYGQFEYPAPDEPEAWGLRIERLDQ</sequence>
<accession>D0MEH9</accession>
<evidence type="ECO:0000313" key="1">
    <source>
        <dbReference type="EMBL" id="ACY49207.1"/>
    </source>
</evidence>
<dbReference type="STRING" id="518766.Rmar_2328"/>
<dbReference type="KEGG" id="rmr:Rmar_2328"/>
<gene>
    <name evidence="1" type="ordered locus">Rmar_2328</name>
</gene>
<dbReference type="eggNOG" id="ENOG5031EWU">
    <property type="taxonomic scope" value="Bacteria"/>
</dbReference>
<dbReference type="RefSeq" id="WP_012844817.1">
    <property type="nucleotide sequence ID" value="NC_013501.1"/>
</dbReference>
<dbReference type="Proteomes" id="UP000002221">
    <property type="component" value="Chromosome"/>
</dbReference>
<proteinExistence type="predicted"/>
<dbReference type="EMBL" id="CP001807">
    <property type="protein sequence ID" value="ACY49207.1"/>
    <property type="molecule type" value="Genomic_DNA"/>
</dbReference>
<reference evidence="1 2" key="1">
    <citation type="journal article" date="2009" name="Stand. Genomic Sci.">
        <title>Complete genome sequence of Rhodothermus marinus type strain (R-10).</title>
        <authorList>
            <person name="Nolan M."/>
            <person name="Tindall B.J."/>
            <person name="Pomrenke H."/>
            <person name="Lapidus A."/>
            <person name="Copeland A."/>
            <person name="Glavina Del Rio T."/>
            <person name="Lucas S."/>
            <person name="Chen F."/>
            <person name="Tice H."/>
            <person name="Cheng J.F."/>
            <person name="Saunders E."/>
            <person name="Han C."/>
            <person name="Bruce D."/>
            <person name="Goodwin L."/>
            <person name="Chain P."/>
            <person name="Pitluck S."/>
            <person name="Ovchinikova G."/>
            <person name="Pati A."/>
            <person name="Ivanova N."/>
            <person name="Mavromatis K."/>
            <person name="Chen A."/>
            <person name="Palaniappan K."/>
            <person name="Land M."/>
            <person name="Hauser L."/>
            <person name="Chang Y.J."/>
            <person name="Jeffries C.D."/>
            <person name="Brettin T."/>
            <person name="Goker M."/>
            <person name="Bristow J."/>
            <person name="Eisen J.A."/>
            <person name="Markowitz V."/>
            <person name="Hugenholtz P."/>
            <person name="Kyrpides N.C."/>
            <person name="Klenk H.P."/>
            <person name="Detter J.C."/>
        </authorList>
    </citation>
    <scope>NUCLEOTIDE SEQUENCE [LARGE SCALE GENOMIC DNA]</scope>
    <source>
        <strain evidence="2">ATCC 43812 / DSM 4252 / R-10</strain>
    </source>
</reference>
<dbReference type="HOGENOM" id="CLU_469848_0_0_10"/>
<keyword evidence="2" id="KW-1185">Reference proteome</keyword>
<organism evidence="1 2">
    <name type="scientific">Rhodothermus marinus (strain ATCC 43812 / DSM 4252 / R-10)</name>
    <name type="common">Rhodothermus obamensis</name>
    <dbReference type="NCBI Taxonomy" id="518766"/>
    <lineage>
        <taxon>Bacteria</taxon>
        <taxon>Pseudomonadati</taxon>
        <taxon>Rhodothermota</taxon>
        <taxon>Rhodothermia</taxon>
        <taxon>Rhodothermales</taxon>
        <taxon>Rhodothermaceae</taxon>
        <taxon>Rhodothermus</taxon>
    </lineage>
</organism>
<dbReference type="AlphaFoldDB" id="D0MEH9"/>